<keyword evidence="2" id="KW-1185">Reference proteome</keyword>
<evidence type="ECO:0000313" key="2">
    <source>
        <dbReference type="Proteomes" id="UP000006523"/>
    </source>
</evidence>
<dbReference type="OrthoDB" id="18767at10239"/>
<evidence type="ECO:0000313" key="1">
    <source>
        <dbReference type="EMBL" id="ADO97340.1"/>
    </source>
</evidence>
<dbReference type="EMBL" id="GU071094">
    <property type="protein sequence ID" value="ADO97340.1"/>
    <property type="molecule type" value="Genomic_DNA"/>
</dbReference>
<organism evidence="1 2">
    <name type="scientific">Synechococcus phage S-SM1</name>
    <dbReference type="NCBI Taxonomy" id="444859"/>
    <lineage>
        <taxon>Viruses</taxon>
        <taxon>Duplodnaviria</taxon>
        <taxon>Heunggongvirae</taxon>
        <taxon>Uroviricota</taxon>
        <taxon>Caudoviricetes</taxon>
        <taxon>Pantevenvirales</taxon>
        <taxon>Kyanoviridae</taxon>
        <taxon>Thetisvirus</taxon>
        <taxon>Thetisvirus ssm1</taxon>
    </lineage>
</organism>
<reference evidence="1 2" key="1">
    <citation type="journal article" date="2010" name="Environ. Microbiol.">
        <title>Genomic analysis of oceanic cyanobacterial myoviruses compared with T4-like myoviruses from diverse hosts and environments.</title>
        <authorList>
            <person name="Sullivan M.B."/>
            <person name="Huang K.H."/>
            <person name="Ignacio-Espinoza J.C."/>
            <person name="Berlin A.M."/>
            <person name="Kelly L."/>
            <person name="Weigele P.R."/>
            <person name="DeFrancesco A.S."/>
            <person name="Kern S.E."/>
            <person name="Thompson L.R."/>
            <person name="Young S."/>
            <person name="Yandava C."/>
            <person name="Fu R."/>
            <person name="Krastins B."/>
            <person name="Chase M."/>
            <person name="Sarracino D."/>
            <person name="Osburne M.S."/>
            <person name="Henn M.R."/>
            <person name="Chisholm S.W."/>
        </authorList>
    </citation>
    <scope>NUCLEOTIDE SEQUENCE [LARGE SCALE GENOMIC DNA]</scope>
    <source>
        <strain evidence="1">6501-1</strain>
    </source>
</reference>
<dbReference type="GeneID" id="10327618"/>
<protein>
    <submittedName>
        <fullName evidence="1">cAMP phosphodiesterase</fullName>
    </submittedName>
</protein>
<dbReference type="RefSeq" id="YP_004322901.1">
    <property type="nucleotide sequence ID" value="NC_015282.1"/>
</dbReference>
<sequence length="141" mass="15250">MKLALATLMIFSALPVGAESIGDRSNRQAYESQGGYAREEKCYRNEYREEYVPGTSKSPGYVKSYKERVKVPCRRYHRHEEHHHPNVGSSVDDNSCIEGSILGGIAGGGIGAAASRGDGRWWAIPLGIVSGSMVGCQMDGG</sequence>
<dbReference type="KEGG" id="vg:10327618"/>
<dbReference type="Proteomes" id="UP000006523">
    <property type="component" value="Segment"/>
</dbReference>
<accession>E3SI17</accession>
<gene>
    <name evidence="1" type="ORF">SSM1_005</name>
</gene>
<dbReference type="GO" id="GO:0019867">
    <property type="term" value="C:outer membrane"/>
    <property type="evidence" value="ECO:0007669"/>
    <property type="project" value="InterPro"/>
</dbReference>
<name>E3SI17_9CAUD</name>
<proteinExistence type="predicted"/>